<dbReference type="AlphaFoldDB" id="A0A098LT66"/>
<gene>
    <name evidence="3" type="ORF">JCM19538_832</name>
</gene>
<dbReference type="InterPro" id="IPR001590">
    <property type="entry name" value="Peptidase_M12B"/>
</dbReference>
<comment type="caution">
    <text evidence="3">The sequence shown here is derived from an EMBL/GenBank/DDBJ whole genome shotgun (WGS) entry which is preliminary data.</text>
</comment>
<dbReference type="Gene3D" id="3.40.390.10">
    <property type="entry name" value="Collagenase (Catalytic Domain)"/>
    <property type="match status" value="1"/>
</dbReference>
<accession>A0A098LT66</accession>
<dbReference type="EMBL" id="BBNY01000068">
    <property type="protein sequence ID" value="GAL90091.1"/>
    <property type="molecule type" value="Genomic_DNA"/>
</dbReference>
<dbReference type="Pfam" id="PF13688">
    <property type="entry name" value="Reprolysin_5"/>
    <property type="match status" value="1"/>
</dbReference>
<evidence type="ECO:0000256" key="1">
    <source>
        <dbReference type="ARBA" id="ARBA00022729"/>
    </source>
</evidence>
<evidence type="ECO:0000313" key="4">
    <source>
        <dbReference type="Proteomes" id="UP000030184"/>
    </source>
</evidence>
<protein>
    <recommendedName>
        <fullName evidence="2">Peptidase M12B domain-containing protein</fullName>
    </recommendedName>
</protein>
<name>A0A098LT66_9FLAO</name>
<evidence type="ECO:0000259" key="2">
    <source>
        <dbReference type="PROSITE" id="PS50215"/>
    </source>
</evidence>
<feature type="domain" description="Peptidase M12B" evidence="2">
    <location>
        <begin position="162"/>
        <end position="338"/>
    </location>
</feature>
<keyword evidence="4" id="KW-1185">Reference proteome</keyword>
<dbReference type="OrthoDB" id="1391467at2"/>
<dbReference type="InterPro" id="IPR024079">
    <property type="entry name" value="MetalloPept_cat_dom_sf"/>
</dbReference>
<dbReference type="SUPFAM" id="SSF55486">
    <property type="entry name" value="Metalloproteases ('zincins'), catalytic domain"/>
    <property type="match status" value="1"/>
</dbReference>
<reference evidence="4" key="1">
    <citation type="journal article" date="2014" name="Genome Announc.">
        <title>Draft Genome Sequence of Marine Flavobacterium Jejuia pallidilutea Strain 11shimoA1 and Pigmentation Mutants.</title>
        <authorList>
            <person name="Takatani N."/>
            <person name="Nakanishi M."/>
            <person name="Meirelles P."/>
            <person name="Mino S."/>
            <person name="Suda W."/>
            <person name="Oshima K."/>
            <person name="Hattori M."/>
            <person name="Ohkuma M."/>
            <person name="Hosokawa M."/>
            <person name="Miyashita K."/>
            <person name="Thompson F.L."/>
            <person name="Niwa A."/>
            <person name="Sawabe T."/>
            <person name="Sawabe T."/>
        </authorList>
    </citation>
    <scope>NUCLEOTIDE SEQUENCE [LARGE SCALE GENOMIC DNA]</scope>
    <source>
        <strain evidence="4">JCM 19538</strain>
    </source>
</reference>
<dbReference type="Pfam" id="PF18962">
    <property type="entry name" value="Por_Secre_tail"/>
    <property type="match status" value="1"/>
</dbReference>
<dbReference type="GO" id="GO:0004222">
    <property type="term" value="F:metalloendopeptidase activity"/>
    <property type="evidence" value="ECO:0007669"/>
    <property type="project" value="InterPro"/>
</dbReference>
<sequence length="537" mass="60290">MSKYEVLDLDISAFEQKIKSSKESNITWEIDGESRYKMKIRPKSIKSKDAIIGRLTENGFESDGEEKNKEKIRTYRGNQSNGKYVRLTVDDDFIYGVIKTNKGVMVIDQLKYVLDDNTIPSNKIVLYEIANLLDTEGFCSTIEEGITKKEITSKSSSNHNCRYLELAVDCDLDYYYKYGGNTFSRIEGVINNIQAEYADNFNLDILIIYEIIGFNYNSTNPITIISEIQNLWSSSSYINKRRDLVHHFTAKDLGSNLGRASGIGDICNNSTSVCYTKDRVGEFLTVAHEIGHNLGGLHGDGQSCGTSNASIMCQGTKRDPMYFSAASTTRIGNFIDSQTCLLYEFLSMRGETQLCDQIELYTIQDGASQNLAGVNVTWSTNNALEILSVSSDTRTARVRRTGNTFFGQITASVDVLGGCQPIVITRNLICSNNLKSETNKKDKDITISNSKVYPNPTNSILNVKLEEEIFQYINNNSTVNSNVKLELYDIYGKRTKSQIYDLGNRENKVDISNLNSGIYILKIIGNKINDTHQILIK</sequence>
<dbReference type="GO" id="GO:0006508">
    <property type="term" value="P:proteolysis"/>
    <property type="evidence" value="ECO:0007669"/>
    <property type="project" value="InterPro"/>
</dbReference>
<dbReference type="PROSITE" id="PS50215">
    <property type="entry name" value="ADAM_MEPRO"/>
    <property type="match status" value="1"/>
</dbReference>
<proteinExistence type="predicted"/>
<organism evidence="3 4">
    <name type="scientific">Jejuia pallidilutea</name>
    <dbReference type="NCBI Taxonomy" id="504487"/>
    <lineage>
        <taxon>Bacteria</taxon>
        <taxon>Pseudomonadati</taxon>
        <taxon>Bacteroidota</taxon>
        <taxon>Flavobacteriia</taxon>
        <taxon>Flavobacteriales</taxon>
        <taxon>Flavobacteriaceae</taxon>
        <taxon>Jejuia</taxon>
    </lineage>
</organism>
<keyword evidence="1" id="KW-0732">Signal</keyword>
<dbReference type="InterPro" id="IPR026444">
    <property type="entry name" value="Secre_tail"/>
</dbReference>
<evidence type="ECO:0000313" key="3">
    <source>
        <dbReference type="EMBL" id="GAL90091.1"/>
    </source>
</evidence>
<dbReference type="PANTHER" id="PTHR11905:SF159">
    <property type="entry name" value="ADAM METALLOPROTEASE"/>
    <property type="match status" value="1"/>
</dbReference>
<dbReference type="NCBIfam" id="TIGR04183">
    <property type="entry name" value="Por_Secre_tail"/>
    <property type="match status" value="1"/>
</dbReference>
<dbReference type="Proteomes" id="UP000030184">
    <property type="component" value="Unassembled WGS sequence"/>
</dbReference>
<dbReference type="PANTHER" id="PTHR11905">
    <property type="entry name" value="ADAM A DISINTEGRIN AND METALLOPROTEASE DOMAIN"/>
    <property type="match status" value="1"/>
</dbReference>
<dbReference type="RefSeq" id="WP_045372290.1">
    <property type="nucleotide sequence ID" value="NZ_BBNY01000068.1"/>
</dbReference>